<feature type="region of interest" description="Disordered" evidence="1">
    <location>
        <begin position="1"/>
        <end position="64"/>
    </location>
</feature>
<proteinExistence type="predicted"/>
<gene>
    <name evidence="2" type="ORF">CBZ_15250</name>
</gene>
<keyword evidence="3" id="KW-1185">Reference proteome</keyword>
<evidence type="ECO:0000313" key="3">
    <source>
        <dbReference type="Proteomes" id="UP000289954"/>
    </source>
</evidence>
<organism evidence="2 3">
    <name type="scientific">Cellulomonas biazotea</name>
    <dbReference type="NCBI Taxonomy" id="1709"/>
    <lineage>
        <taxon>Bacteria</taxon>
        <taxon>Bacillati</taxon>
        <taxon>Actinomycetota</taxon>
        <taxon>Actinomycetes</taxon>
        <taxon>Micrococcales</taxon>
        <taxon>Cellulomonadaceae</taxon>
        <taxon>Cellulomonas</taxon>
    </lineage>
</organism>
<comment type="caution">
    <text evidence="2">The sequence shown here is derived from an EMBL/GenBank/DDBJ whole genome shotgun (WGS) entry which is preliminary data.</text>
</comment>
<dbReference type="RefSeq" id="WP_130781062.1">
    <property type="nucleotide sequence ID" value="NZ_BIMR01000100.1"/>
</dbReference>
<accession>A0A402DQQ7</accession>
<dbReference type="OrthoDB" id="5149790at2"/>
<name>A0A402DQQ7_9CELL</name>
<dbReference type="AlphaFoldDB" id="A0A402DQQ7"/>
<dbReference type="Proteomes" id="UP000289954">
    <property type="component" value="Unassembled WGS sequence"/>
</dbReference>
<protein>
    <submittedName>
        <fullName evidence="2">Uncharacterized protein</fullName>
    </submittedName>
</protein>
<reference evidence="2 3" key="1">
    <citation type="submission" date="2019-01" db="EMBL/GenBank/DDBJ databases">
        <title>Draft genome sequence of Cellulomonas takizawaensis strain TKZ-21.</title>
        <authorList>
            <person name="Yamamura H."/>
            <person name="Hayashi T."/>
            <person name="Hamada M."/>
            <person name="Serisawa Y."/>
            <person name="Matsuyama K."/>
            <person name="Nakagawa Y."/>
            <person name="Otoguro M."/>
            <person name="Yanagida F."/>
            <person name="Hayakawa M."/>
        </authorList>
    </citation>
    <scope>NUCLEOTIDE SEQUENCE [LARGE SCALE GENOMIC DNA]</scope>
    <source>
        <strain evidence="2 3">NBRC12680</strain>
    </source>
</reference>
<dbReference type="EMBL" id="BIMR01000100">
    <property type="protein sequence ID" value="GCE76469.1"/>
    <property type="molecule type" value="Genomic_DNA"/>
</dbReference>
<evidence type="ECO:0000313" key="2">
    <source>
        <dbReference type="EMBL" id="GCE76469.1"/>
    </source>
</evidence>
<evidence type="ECO:0000256" key="1">
    <source>
        <dbReference type="SAM" id="MobiDB-lite"/>
    </source>
</evidence>
<sequence length="64" mass="6494">MTFPVGHEVPELEFDETVPPRPEEEIADVARSVPDPEGHGGSPDDLPGAAGASGAADGAARDEA</sequence>
<feature type="compositionally biased region" description="Low complexity" evidence="1">
    <location>
        <begin position="44"/>
        <end position="58"/>
    </location>
</feature>